<dbReference type="Proteomes" id="UP000288805">
    <property type="component" value="Unassembled WGS sequence"/>
</dbReference>
<gene>
    <name evidence="1" type="ORF">CK203_061983</name>
</gene>
<evidence type="ECO:0000313" key="1">
    <source>
        <dbReference type="EMBL" id="RVW64780.1"/>
    </source>
</evidence>
<comment type="caution">
    <text evidence="1">The sequence shown here is derived from an EMBL/GenBank/DDBJ whole genome shotgun (WGS) entry which is preliminary data.</text>
</comment>
<dbReference type="Gene3D" id="3.30.2450.30">
    <property type="match status" value="1"/>
</dbReference>
<reference evidence="1 2" key="1">
    <citation type="journal article" date="2018" name="PLoS Genet.">
        <title>Population sequencing reveals clonal diversity and ancestral inbreeding in the grapevine cultivar Chardonnay.</title>
        <authorList>
            <person name="Roach M.J."/>
            <person name="Johnson D.L."/>
            <person name="Bohlmann J."/>
            <person name="van Vuuren H.J."/>
            <person name="Jones S.J."/>
            <person name="Pretorius I.S."/>
            <person name="Schmidt S.A."/>
            <person name="Borneman A.R."/>
        </authorList>
    </citation>
    <scope>NUCLEOTIDE SEQUENCE [LARGE SCALE GENOMIC DNA]</scope>
    <source>
        <strain evidence="2">cv. Chardonnay</strain>
        <tissue evidence="1">Leaf</tissue>
    </source>
</reference>
<protein>
    <recommendedName>
        <fullName evidence="3">DUF4283 domain-containing protein</fullName>
    </recommendedName>
</protein>
<dbReference type="EMBL" id="QGNW01000705">
    <property type="protein sequence ID" value="RVW64780.1"/>
    <property type="molecule type" value="Genomic_DNA"/>
</dbReference>
<accession>A0A438FXU2</accession>
<name>A0A438FXU2_VITVI</name>
<evidence type="ECO:0000313" key="2">
    <source>
        <dbReference type="Proteomes" id="UP000288805"/>
    </source>
</evidence>
<dbReference type="AlphaFoldDB" id="A0A438FXU2"/>
<proteinExistence type="predicted"/>
<evidence type="ECO:0008006" key="3">
    <source>
        <dbReference type="Google" id="ProtNLM"/>
    </source>
</evidence>
<organism evidence="1 2">
    <name type="scientific">Vitis vinifera</name>
    <name type="common">Grape</name>
    <dbReference type="NCBI Taxonomy" id="29760"/>
    <lineage>
        <taxon>Eukaryota</taxon>
        <taxon>Viridiplantae</taxon>
        <taxon>Streptophyta</taxon>
        <taxon>Embryophyta</taxon>
        <taxon>Tracheophyta</taxon>
        <taxon>Spermatophyta</taxon>
        <taxon>Magnoliopsida</taxon>
        <taxon>eudicotyledons</taxon>
        <taxon>Gunneridae</taxon>
        <taxon>Pentapetalae</taxon>
        <taxon>rosids</taxon>
        <taxon>Vitales</taxon>
        <taxon>Vitaceae</taxon>
        <taxon>Viteae</taxon>
        <taxon>Vitis</taxon>
    </lineage>
</organism>
<sequence>MLFSMAKRFEVEKKGFEVKFEGSHGGTSILITERSRGYFFLVGFGKEELEWLSKQLKAAVEMDVSMCFIRKFRGKTRTHLLEICFNKRGRFMKMTELVTKRKPSTVVVPKGVKRRCTEIFRQVRAFTGDVDPMQMESRMAPRTGEDDSDRRVCFLRRWSPREYIVVLGKFRRGWKLRGLSFHLWDDNQLSYILKDWGKVMEVVQDSLKFVDLSKVKLWVEMHPNVVLLALLEVEDEDWSFTIAVSVIREEEGIRLLMIQSTRSRGGLVFSRRKLLPQAQKGIEEKVGLRTLRCHRLVFNQGINLLAPKISQAFTMEIEEDEGLSHYNLSNNVCLPNSESLEKDQPLVGAFVPSSLPISFVSTVHFVRCQPLSLNPLESSLASQDVPSDKSSLLVGVPILEGVASPREAFNQKLKGCFFHMEPLSSPEEH</sequence>